<comment type="caution">
    <text evidence="8">The sequence shown here is derived from an EMBL/GenBank/DDBJ whole genome shotgun (WGS) entry which is preliminary data.</text>
</comment>
<dbReference type="AlphaFoldDB" id="A0A1R1PW74"/>
<sequence>MEPENKIESITEPKVIKAPKIKLKFKVPEPKNYNEVHVVIGNKSETFRRPKPPALSTAQPETPKTRKKRGKRKGYKHNLPITSFKPRNLKLKLGDNGNLTGTKTSGWYDELSDSDSPDYYFEDQFIVRVPEEISEEVKKIVDAREVNERIDITFKSNRRAIFRFDDKCYKARLVDLPTITESYRTVDKRQILKVADISQVSNTNSPEFGGFLNIVWVQTTLFILQECVENERENTAFNRSINVCILDAISRGLDFRSNSGSIQK</sequence>
<reference evidence="9" key="1">
    <citation type="submission" date="2017-01" db="EMBL/GenBank/DDBJ databases">
        <authorList>
            <person name="Wang Y."/>
            <person name="White M."/>
            <person name="Kvist S."/>
            <person name="Moncalvo J.-M."/>
        </authorList>
    </citation>
    <scope>NUCLEOTIDE SEQUENCE [LARGE SCALE GENOMIC DNA]</scope>
    <source>
        <strain evidence="9">COL-18-3</strain>
    </source>
</reference>
<keyword evidence="5" id="KW-0539">Nucleus</keyword>
<evidence type="ECO:0000259" key="7">
    <source>
        <dbReference type="SMART" id="SM01370"/>
    </source>
</evidence>
<gene>
    <name evidence="8" type="ORF">AX774_g1244</name>
</gene>
<comment type="subcellular location">
    <subcellularLocation>
        <location evidence="1">Nucleus</location>
    </subcellularLocation>
</comment>
<feature type="compositionally biased region" description="Basic residues" evidence="6">
    <location>
        <begin position="65"/>
        <end position="76"/>
    </location>
</feature>
<dbReference type="EMBL" id="LSSK01000103">
    <property type="protein sequence ID" value="OMH85220.1"/>
    <property type="molecule type" value="Genomic_DNA"/>
</dbReference>
<keyword evidence="9" id="KW-1185">Reference proteome</keyword>
<keyword evidence="8" id="KW-0648">Protein biosynthesis</keyword>
<evidence type="ECO:0000256" key="5">
    <source>
        <dbReference type="ARBA" id="ARBA00023242"/>
    </source>
</evidence>
<comment type="similarity">
    <text evidence="2">Belongs to the TAF7 family.</text>
</comment>
<keyword evidence="4" id="KW-0804">Transcription</keyword>
<dbReference type="GO" id="GO:0051123">
    <property type="term" value="P:RNA polymerase II preinitiation complex assembly"/>
    <property type="evidence" value="ECO:0007669"/>
    <property type="project" value="TreeGrafter"/>
</dbReference>
<dbReference type="GO" id="GO:0003743">
    <property type="term" value="F:translation initiation factor activity"/>
    <property type="evidence" value="ECO:0007669"/>
    <property type="project" value="UniProtKB-KW"/>
</dbReference>
<dbReference type="GO" id="GO:0005669">
    <property type="term" value="C:transcription factor TFIID complex"/>
    <property type="evidence" value="ECO:0007669"/>
    <property type="project" value="InterPro"/>
</dbReference>
<organism evidence="8 9">
    <name type="scientific">Zancudomyces culisetae</name>
    <name type="common">Gut fungus</name>
    <name type="synonym">Smittium culisetae</name>
    <dbReference type="NCBI Taxonomy" id="1213189"/>
    <lineage>
        <taxon>Eukaryota</taxon>
        <taxon>Fungi</taxon>
        <taxon>Fungi incertae sedis</taxon>
        <taxon>Zoopagomycota</taxon>
        <taxon>Kickxellomycotina</taxon>
        <taxon>Harpellomycetes</taxon>
        <taxon>Harpellales</taxon>
        <taxon>Legeriomycetaceae</taxon>
        <taxon>Zancudomyces</taxon>
    </lineage>
</organism>
<evidence type="ECO:0000256" key="2">
    <source>
        <dbReference type="ARBA" id="ARBA00009368"/>
    </source>
</evidence>
<protein>
    <submittedName>
        <fullName evidence="8">Transcription initiation factor TFIID subunit 7</fullName>
    </submittedName>
</protein>
<evidence type="ECO:0000313" key="8">
    <source>
        <dbReference type="EMBL" id="OMH85220.1"/>
    </source>
</evidence>
<evidence type="ECO:0000256" key="4">
    <source>
        <dbReference type="ARBA" id="ARBA00023163"/>
    </source>
</evidence>
<evidence type="ECO:0000256" key="3">
    <source>
        <dbReference type="ARBA" id="ARBA00023015"/>
    </source>
</evidence>
<dbReference type="GO" id="GO:0016251">
    <property type="term" value="F:RNA polymerase II general transcription initiation factor activity"/>
    <property type="evidence" value="ECO:0007669"/>
    <property type="project" value="TreeGrafter"/>
</dbReference>
<dbReference type="OrthoDB" id="153872at2759"/>
<keyword evidence="3" id="KW-0805">Transcription regulation</keyword>
<dbReference type="InterPro" id="IPR006751">
    <property type="entry name" value="TAFII55_prot_cons_reg"/>
</dbReference>
<name>A0A1R1PW74_ZANCU</name>
<proteinExistence type="inferred from homology"/>
<dbReference type="PANTHER" id="PTHR12228:SF0">
    <property type="entry name" value="TATA-BOX BINDING PROTEIN ASSOCIATED FACTOR 7"/>
    <property type="match status" value="1"/>
</dbReference>
<dbReference type="InterPro" id="IPR037817">
    <property type="entry name" value="TAF7"/>
</dbReference>
<evidence type="ECO:0000256" key="6">
    <source>
        <dbReference type="SAM" id="MobiDB-lite"/>
    </source>
</evidence>
<dbReference type="Proteomes" id="UP000188320">
    <property type="component" value="Unassembled WGS sequence"/>
</dbReference>
<dbReference type="SMART" id="SM01370">
    <property type="entry name" value="TAFII55_N"/>
    <property type="match status" value="1"/>
</dbReference>
<dbReference type="Pfam" id="PF04658">
    <property type="entry name" value="TAFII55_N"/>
    <property type="match status" value="1"/>
</dbReference>
<dbReference type="PANTHER" id="PTHR12228">
    <property type="entry name" value="TRANSCRIPTION INITIATION FACTOR TFIID 55 KD SUBUNIT-RELATED"/>
    <property type="match status" value="1"/>
</dbReference>
<feature type="domain" description="TAFII55 protein conserved region" evidence="7">
    <location>
        <begin position="121"/>
        <end position="229"/>
    </location>
</feature>
<feature type="region of interest" description="Disordered" evidence="6">
    <location>
        <begin position="44"/>
        <end position="79"/>
    </location>
</feature>
<evidence type="ECO:0000313" key="9">
    <source>
        <dbReference type="Proteomes" id="UP000188320"/>
    </source>
</evidence>
<evidence type="ECO:0000256" key="1">
    <source>
        <dbReference type="ARBA" id="ARBA00004123"/>
    </source>
</evidence>
<keyword evidence="8" id="KW-0396">Initiation factor</keyword>
<accession>A0A1R1PW74</accession>